<dbReference type="Proteomes" id="UP000538666">
    <property type="component" value="Unassembled WGS sequence"/>
</dbReference>
<dbReference type="InterPro" id="IPR029787">
    <property type="entry name" value="Nucleotide_cyclase"/>
</dbReference>
<dbReference type="SUPFAM" id="SSF55781">
    <property type="entry name" value="GAF domain-like"/>
    <property type="match status" value="1"/>
</dbReference>
<evidence type="ECO:0000256" key="1">
    <source>
        <dbReference type="SAM" id="Phobius"/>
    </source>
</evidence>
<dbReference type="InterPro" id="IPR001633">
    <property type="entry name" value="EAL_dom"/>
</dbReference>
<dbReference type="InterPro" id="IPR000160">
    <property type="entry name" value="GGDEF_dom"/>
</dbReference>
<dbReference type="InterPro" id="IPR003018">
    <property type="entry name" value="GAF"/>
</dbReference>
<dbReference type="Gene3D" id="3.30.70.270">
    <property type="match status" value="1"/>
</dbReference>
<dbReference type="Pfam" id="PF13185">
    <property type="entry name" value="GAF_2"/>
    <property type="match status" value="1"/>
</dbReference>
<dbReference type="OrthoDB" id="101222at2"/>
<dbReference type="InterPro" id="IPR052155">
    <property type="entry name" value="Biofilm_reg_signaling"/>
</dbReference>
<dbReference type="AlphaFoldDB" id="A0A841JXS0"/>
<sequence>MPSFKLEWRSRIGNQVFYALVVLQIAISAGILIASRFLRSMDSTVLTQRATLTSYRSRLDGLQTLMENEKNREDLGTQRAFASTLASSLREFVQNAPTNFDNNSTTIAAQAVELQQLAARLNLDAQWMADYLRETADIEHSLERGQSMANIAEADIQALEASARSIHLWVERMDLSTPVLLLTTIFCMVWLKREMNLQIEHRVKIEAELRQERSSLENRIQARTAELQSEVKERLRIEQLNRGRNQILEMLARDEATEEIFRVLVEVLARHRSIWSCALHLLDGETLRLQASADLPEKLVRNLLQLSAGLAGVPELVALSEKKTFILENLAADRKPWTELLRANGIQSLWSSPFFGPDKNPLGTLTIYTRLQFPPTATDLELLETHCQMASMVLERCHLQEELRRHAYHDSLTALPNRLMGEERLETAIRRARRIGQSVAVLWIDLNKFKQINDVHGHSAGDFVLKEVAIRLSQRLRESDTVARMGGDEFMVVLEGLPGRADAEAVSASLHETLQPPIAFHDLQLGIDASIGISLFPEDGDSSDALERNADLAMYEAKFGGHGTRVFSPALNQATIDRRELEVEMASALENGGFELHYQPQCDADGRVAAVEALLRFTHPTLGVVPPSRLIPVAEESQMIVPLGNWVLREACRQNRQWQLEGHPPVRVAVNISAIQFARQDFAERVAEVLEETGLLPEFLELEMTESVVVKDFAESTRQMERLKRLGVSIAIDDFGTGYSSLNYLHRLPIDRLKIDRSFMQALNEPNSSLPILEAIINMAQNMGLGVVGEGIETTEQMSMLCLKGCDLFQGYLFSRPLSADRAITALQAGNLGAAKKIAAVAS</sequence>
<accession>A0A841JXS0</accession>
<evidence type="ECO:0000313" key="4">
    <source>
        <dbReference type="EMBL" id="MBB6145395.1"/>
    </source>
</evidence>
<dbReference type="PANTHER" id="PTHR44757">
    <property type="entry name" value="DIGUANYLATE CYCLASE DGCP"/>
    <property type="match status" value="1"/>
</dbReference>
<keyword evidence="1" id="KW-0812">Transmembrane</keyword>
<dbReference type="PROSITE" id="PS50887">
    <property type="entry name" value="GGDEF"/>
    <property type="match status" value="1"/>
</dbReference>
<dbReference type="InterPro" id="IPR035919">
    <property type="entry name" value="EAL_sf"/>
</dbReference>
<dbReference type="SUPFAM" id="SSF141868">
    <property type="entry name" value="EAL domain-like"/>
    <property type="match status" value="1"/>
</dbReference>
<dbReference type="SUPFAM" id="SSF55073">
    <property type="entry name" value="Nucleotide cyclase"/>
    <property type="match status" value="1"/>
</dbReference>
<dbReference type="CDD" id="cd01948">
    <property type="entry name" value="EAL"/>
    <property type="match status" value="1"/>
</dbReference>
<name>A0A841JXS0_9BACT</name>
<comment type="caution">
    <text evidence="4">The sequence shown here is derived from an EMBL/GenBank/DDBJ whole genome shotgun (WGS) entry which is preliminary data.</text>
</comment>
<evidence type="ECO:0000259" key="3">
    <source>
        <dbReference type="PROSITE" id="PS50887"/>
    </source>
</evidence>
<dbReference type="EMBL" id="JACHEK010000006">
    <property type="protein sequence ID" value="MBB6145395.1"/>
    <property type="molecule type" value="Genomic_DNA"/>
</dbReference>
<feature type="domain" description="GGDEF" evidence="3">
    <location>
        <begin position="437"/>
        <end position="569"/>
    </location>
</feature>
<keyword evidence="1" id="KW-1133">Transmembrane helix</keyword>
<dbReference type="NCBIfam" id="TIGR00254">
    <property type="entry name" value="GGDEF"/>
    <property type="match status" value="1"/>
</dbReference>
<dbReference type="RefSeq" id="WP_156186143.1">
    <property type="nucleotide sequence ID" value="NZ_JACHEK010000006.1"/>
</dbReference>
<evidence type="ECO:0000313" key="5">
    <source>
        <dbReference type="Proteomes" id="UP000538666"/>
    </source>
</evidence>
<dbReference type="SMART" id="SM00052">
    <property type="entry name" value="EAL"/>
    <property type="match status" value="1"/>
</dbReference>
<gene>
    <name evidence="4" type="ORF">HNQ77_003353</name>
</gene>
<proteinExistence type="predicted"/>
<protein>
    <submittedName>
        <fullName evidence="4">Diguanylate cyclase (GGDEF)-like protein</fullName>
    </submittedName>
</protein>
<organism evidence="4 5">
    <name type="scientific">Silvibacterium bohemicum</name>
    <dbReference type="NCBI Taxonomy" id="1577686"/>
    <lineage>
        <taxon>Bacteria</taxon>
        <taxon>Pseudomonadati</taxon>
        <taxon>Acidobacteriota</taxon>
        <taxon>Terriglobia</taxon>
        <taxon>Terriglobales</taxon>
        <taxon>Acidobacteriaceae</taxon>
        <taxon>Silvibacterium</taxon>
    </lineage>
</organism>
<dbReference type="CDD" id="cd01949">
    <property type="entry name" value="GGDEF"/>
    <property type="match status" value="1"/>
</dbReference>
<dbReference type="InterPro" id="IPR043128">
    <property type="entry name" value="Rev_trsase/Diguanyl_cyclase"/>
</dbReference>
<dbReference type="PANTHER" id="PTHR44757:SF2">
    <property type="entry name" value="BIOFILM ARCHITECTURE MAINTENANCE PROTEIN MBAA"/>
    <property type="match status" value="1"/>
</dbReference>
<dbReference type="Pfam" id="PF00990">
    <property type="entry name" value="GGDEF"/>
    <property type="match status" value="1"/>
</dbReference>
<keyword evidence="5" id="KW-1185">Reference proteome</keyword>
<dbReference type="Gene3D" id="3.20.20.450">
    <property type="entry name" value="EAL domain"/>
    <property type="match status" value="1"/>
</dbReference>
<keyword evidence="1" id="KW-0472">Membrane</keyword>
<dbReference type="PROSITE" id="PS50883">
    <property type="entry name" value="EAL"/>
    <property type="match status" value="1"/>
</dbReference>
<dbReference type="SMART" id="SM00267">
    <property type="entry name" value="GGDEF"/>
    <property type="match status" value="1"/>
</dbReference>
<dbReference type="InterPro" id="IPR029016">
    <property type="entry name" value="GAF-like_dom_sf"/>
</dbReference>
<reference evidence="4 5" key="1">
    <citation type="submission" date="2020-08" db="EMBL/GenBank/DDBJ databases">
        <title>Genomic Encyclopedia of Type Strains, Phase IV (KMG-IV): sequencing the most valuable type-strain genomes for metagenomic binning, comparative biology and taxonomic classification.</title>
        <authorList>
            <person name="Goeker M."/>
        </authorList>
    </citation>
    <scope>NUCLEOTIDE SEQUENCE [LARGE SCALE GENOMIC DNA]</scope>
    <source>
        <strain evidence="4 5">DSM 103733</strain>
    </source>
</reference>
<dbReference type="Pfam" id="PF00563">
    <property type="entry name" value="EAL"/>
    <property type="match status" value="1"/>
</dbReference>
<dbReference type="Gene3D" id="3.30.450.40">
    <property type="match status" value="1"/>
</dbReference>
<evidence type="ECO:0000259" key="2">
    <source>
        <dbReference type="PROSITE" id="PS50883"/>
    </source>
</evidence>
<dbReference type="SMART" id="SM00065">
    <property type="entry name" value="GAF"/>
    <property type="match status" value="1"/>
</dbReference>
<feature type="domain" description="EAL" evidence="2">
    <location>
        <begin position="578"/>
        <end position="831"/>
    </location>
</feature>
<feature type="transmembrane region" description="Helical" evidence="1">
    <location>
        <begin position="16"/>
        <end position="38"/>
    </location>
</feature>